<reference evidence="7" key="2">
    <citation type="journal article" date="2021" name="Genome Biol. Evol.">
        <title>Developing a high-quality reference genome for a parasitic bivalve with doubly uniparental inheritance (Bivalvia: Unionida).</title>
        <authorList>
            <person name="Smith C.H."/>
        </authorList>
    </citation>
    <scope>NUCLEOTIDE SEQUENCE</scope>
    <source>
        <strain evidence="7">CHS0354</strain>
        <tissue evidence="7">Mantle</tissue>
    </source>
</reference>
<dbReference type="Pfam" id="PF01094">
    <property type="entry name" value="ANF_receptor"/>
    <property type="match status" value="1"/>
</dbReference>
<keyword evidence="5" id="KW-0732">Signal</keyword>
<reference evidence="7" key="1">
    <citation type="journal article" date="2021" name="Genome Biol. Evol.">
        <title>A High-Quality Reference Genome for a Parasitic Bivalve with Doubly Uniparental Inheritance (Bivalvia: Unionida).</title>
        <authorList>
            <person name="Smith C.H."/>
        </authorList>
    </citation>
    <scope>NUCLEOTIDE SEQUENCE</scope>
    <source>
        <strain evidence="7">CHS0354</strain>
    </source>
</reference>
<evidence type="ECO:0000259" key="6">
    <source>
        <dbReference type="Pfam" id="PF01094"/>
    </source>
</evidence>
<evidence type="ECO:0000256" key="2">
    <source>
        <dbReference type="ARBA" id="ARBA00022692"/>
    </source>
</evidence>
<feature type="signal peptide" evidence="5">
    <location>
        <begin position="1"/>
        <end position="22"/>
    </location>
</feature>
<name>A0AAE0TAB1_9BIVA</name>
<evidence type="ECO:0000256" key="3">
    <source>
        <dbReference type="ARBA" id="ARBA00022989"/>
    </source>
</evidence>
<dbReference type="Gene3D" id="3.40.50.2300">
    <property type="match status" value="2"/>
</dbReference>
<dbReference type="EMBL" id="JAEAOA010002352">
    <property type="protein sequence ID" value="KAK3606318.1"/>
    <property type="molecule type" value="Genomic_DNA"/>
</dbReference>
<dbReference type="InterPro" id="IPR028082">
    <property type="entry name" value="Peripla_BP_I"/>
</dbReference>
<dbReference type="InterPro" id="IPR001828">
    <property type="entry name" value="ANF_lig-bd_rcpt"/>
</dbReference>
<dbReference type="Proteomes" id="UP001195483">
    <property type="component" value="Unassembled WGS sequence"/>
</dbReference>
<keyword evidence="8" id="KW-1185">Reference proteome</keyword>
<comment type="subcellular location">
    <subcellularLocation>
        <location evidence="1">Membrane</location>
    </subcellularLocation>
</comment>
<dbReference type="SUPFAM" id="SSF53822">
    <property type="entry name" value="Periplasmic binding protein-like I"/>
    <property type="match status" value="1"/>
</dbReference>
<evidence type="ECO:0000256" key="1">
    <source>
        <dbReference type="ARBA" id="ARBA00004370"/>
    </source>
</evidence>
<gene>
    <name evidence="7" type="ORF">CHS0354_041952</name>
</gene>
<organism evidence="7 8">
    <name type="scientific">Potamilus streckersoni</name>
    <dbReference type="NCBI Taxonomy" id="2493646"/>
    <lineage>
        <taxon>Eukaryota</taxon>
        <taxon>Metazoa</taxon>
        <taxon>Spiralia</taxon>
        <taxon>Lophotrochozoa</taxon>
        <taxon>Mollusca</taxon>
        <taxon>Bivalvia</taxon>
        <taxon>Autobranchia</taxon>
        <taxon>Heteroconchia</taxon>
        <taxon>Palaeoheterodonta</taxon>
        <taxon>Unionida</taxon>
        <taxon>Unionoidea</taxon>
        <taxon>Unionidae</taxon>
        <taxon>Ambleminae</taxon>
        <taxon>Lampsilini</taxon>
        <taxon>Potamilus</taxon>
    </lineage>
</organism>
<dbReference type="GO" id="GO:0016020">
    <property type="term" value="C:membrane"/>
    <property type="evidence" value="ECO:0007669"/>
    <property type="project" value="UniProtKB-SubCell"/>
</dbReference>
<protein>
    <recommendedName>
        <fullName evidence="6">Receptor ligand binding region domain-containing protein</fullName>
    </recommendedName>
</protein>
<evidence type="ECO:0000313" key="8">
    <source>
        <dbReference type="Proteomes" id="UP001195483"/>
    </source>
</evidence>
<keyword evidence="3" id="KW-1133">Transmembrane helix</keyword>
<evidence type="ECO:0000256" key="4">
    <source>
        <dbReference type="ARBA" id="ARBA00023136"/>
    </source>
</evidence>
<comment type="caution">
    <text evidence="7">The sequence shown here is derived from an EMBL/GenBank/DDBJ whole genome shotgun (WGS) entry which is preliminary data.</text>
</comment>
<sequence>MGLNKVIFLWLTIGTHFWLTSPFQGRIPIGAIFDLDDEASKTGFLFAVSRFNERPDENFQFSGIIDVIDVKDSFELAKSICSHMSTGVFILFGTQKFQSCDIVQAFTHTFQVPYVSPSLSDVCGKKLSDFRLHLKPRHSKALADTIRHFRWKMFHYVYDSEEGLYSLQEILKSLQLHKYTVRVRLRQIQNVNQAHEDLRALDKQSPDPESDSIAEKYIVLNLSTESAYEEILKQLC</sequence>
<proteinExistence type="predicted"/>
<evidence type="ECO:0000313" key="7">
    <source>
        <dbReference type="EMBL" id="KAK3606318.1"/>
    </source>
</evidence>
<feature type="domain" description="Receptor ligand binding region" evidence="6">
    <location>
        <begin position="41"/>
        <end position="225"/>
    </location>
</feature>
<dbReference type="AlphaFoldDB" id="A0AAE0TAB1"/>
<reference evidence="7" key="3">
    <citation type="submission" date="2023-05" db="EMBL/GenBank/DDBJ databases">
        <authorList>
            <person name="Smith C.H."/>
        </authorList>
    </citation>
    <scope>NUCLEOTIDE SEQUENCE</scope>
    <source>
        <strain evidence="7">CHS0354</strain>
        <tissue evidence="7">Mantle</tissue>
    </source>
</reference>
<evidence type="ECO:0000256" key="5">
    <source>
        <dbReference type="SAM" id="SignalP"/>
    </source>
</evidence>
<keyword evidence="2" id="KW-0812">Transmembrane</keyword>
<keyword evidence="4" id="KW-0472">Membrane</keyword>
<feature type="chain" id="PRO_5041953708" description="Receptor ligand binding region domain-containing protein" evidence="5">
    <location>
        <begin position="23"/>
        <end position="236"/>
    </location>
</feature>
<accession>A0AAE0TAB1</accession>